<keyword evidence="8 11" id="KW-1133">Transmembrane helix</keyword>
<comment type="function">
    <text evidence="10">Inner membrane component of the type II secretion system required for the energy-dependent secretion of extracellular factors such as proteases and toxins from the periplasm.</text>
</comment>
<proteinExistence type="inferred from homology"/>
<dbReference type="InterPro" id="IPR023229">
    <property type="entry name" value="T2SS_M_periplasmic_sf"/>
</dbReference>
<sequence>MIRAWWAALAPREQAGVLLAAAVVAGFILYALVWEPLDGGVRTLSLQVEAKRGELAWMRQAAAEAKRLQGTTMQPERPAGVSLLAAVDGALRGSPLREALQRIEPEGDDTVRVWLRKAPFNDLLELLASLERRYGVRPISITMERHEQPGRVDGRLVLKWEE</sequence>
<evidence type="ECO:0000256" key="2">
    <source>
        <dbReference type="ARBA" id="ARBA00010637"/>
    </source>
</evidence>
<feature type="transmembrane region" description="Helical" evidence="11">
    <location>
        <begin position="15"/>
        <end position="34"/>
    </location>
</feature>
<evidence type="ECO:0000256" key="8">
    <source>
        <dbReference type="ARBA" id="ARBA00022989"/>
    </source>
</evidence>
<dbReference type="GO" id="GO:0005886">
    <property type="term" value="C:plasma membrane"/>
    <property type="evidence" value="ECO:0007669"/>
    <property type="project" value="UniProtKB-SubCell"/>
</dbReference>
<evidence type="ECO:0000256" key="10">
    <source>
        <dbReference type="PIRNR" id="PIRNR006291"/>
    </source>
</evidence>
<evidence type="ECO:0000256" key="11">
    <source>
        <dbReference type="SAM" id="Phobius"/>
    </source>
</evidence>
<accession>A0A369CDN5</accession>
<evidence type="ECO:0000256" key="1">
    <source>
        <dbReference type="ARBA" id="ARBA00004377"/>
    </source>
</evidence>
<evidence type="ECO:0000256" key="6">
    <source>
        <dbReference type="ARBA" id="ARBA00022692"/>
    </source>
</evidence>
<keyword evidence="6 11" id="KW-0812">Transmembrane</keyword>
<comment type="caution">
    <text evidence="12">The sequence shown here is derived from an EMBL/GenBank/DDBJ whole genome shotgun (WGS) entry which is preliminary data.</text>
</comment>
<dbReference type="SUPFAM" id="SSF103054">
    <property type="entry name" value="General secretion pathway protein M, EpsM"/>
    <property type="match status" value="1"/>
</dbReference>
<organism evidence="12 13">
    <name type="scientific">Thioalbus denitrificans</name>
    <dbReference type="NCBI Taxonomy" id="547122"/>
    <lineage>
        <taxon>Bacteria</taxon>
        <taxon>Pseudomonadati</taxon>
        <taxon>Pseudomonadota</taxon>
        <taxon>Gammaproteobacteria</taxon>
        <taxon>Chromatiales</taxon>
        <taxon>Ectothiorhodospiraceae</taxon>
        <taxon>Thioalbus</taxon>
    </lineage>
</organism>
<gene>
    <name evidence="12" type="ORF">DFQ59_10214</name>
</gene>
<reference evidence="12 13" key="1">
    <citation type="submission" date="2018-07" db="EMBL/GenBank/DDBJ databases">
        <title>Genomic Encyclopedia of Type Strains, Phase IV (KMG-IV): sequencing the most valuable type-strain genomes for metagenomic binning, comparative biology and taxonomic classification.</title>
        <authorList>
            <person name="Goeker M."/>
        </authorList>
    </citation>
    <scope>NUCLEOTIDE SEQUENCE [LARGE SCALE GENOMIC DNA]</scope>
    <source>
        <strain evidence="12 13">DSM 26407</strain>
    </source>
</reference>
<name>A0A369CDN5_9GAMM</name>
<keyword evidence="5 10" id="KW-0997">Cell inner membrane</keyword>
<dbReference type="Proteomes" id="UP000252707">
    <property type="component" value="Unassembled WGS sequence"/>
</dbReference>
<evidence type="ECO:0000313" key="13">
    <source>
        <dbReference type="Proteomes" id="UP000252707"/>
    </source>
</evidence>
<evidence type="ECO:0000256" key="9">
    <source>
        <dbReference type="ARBA" id="ARBA00023136"/>
    </source>
</evidence>
<evidence type="ECO:0000256" key="5">
    <source>
        <dbReference type="ARBA" id="ARBA00022519"/>
    </source>
</evidence>
<keyword evidence="7 10" id="KW-0653">Protein transport</keyword>
<evidence type="ECO:0000256" key="4">
    <source>
        <dbReference type="ARBA" id="ARBA00022475"/>
    </source>
</evidence>
<dbReference type="EMBL" id="QPJY01000002">
    <property type="protein sequence ID" value="RCX31671.1"/>
    <property type="molecule type" value="Genomic_DNA"/>
</dbReference>
<comment type="subcellular location">
    <subcellularLocation>
        <location evidence="1">Cell inner membrane</location>
        <topology evidence="1">Single-pass membrane protein</topology>
    </subcellularLocation>
</comment>
<comment type="similarity">
    <text evidence="2 10">Belongs to the GSP M family.</text>
</comment>
<evidence type="ECO:0000256" key="7">
    <source>
        <dbReference type="ARBA" id="ARBA00022927"/>
    </source>
</evidence>
<keyword evidence="3 10" id="KW-0813">Transport</keyword>
<dbReference type="Gene3D" id="3.30.1360.100">
    <property type="entry name" value="General secretion pathway protein M, EpsM"/>
    <property type="match status" value="1"/>
</dbReference>
<dbReference type="InterPro" id="IPR007690">
    <property type="entry name" value="T2SS_GspM"/>
</dbReference>
<evidence type="ECO:0000313" key="12">
    <source>
        <dbReference type="EMBL" id="RCX31671.1"/>
    </source>
</evidence>
<dbReference type="RefSeq" id="WP_114278525.1">
    <property type="nucleotide sequence ID" value="NZ_QPJY01000002.1"/>
</dbReference>
<dbReference type="OrthoDB" id="6120808at2"/>
<dbReference type="PIRSF" id="PIRSF006291">
    <property type="entry name" value="GspM"/>
    <property type="match status" value="1"/>
</dbReference>
<keyword evidence="9 10" id="KW-0472">Membrane</keyword>
<keyword evidence="4 10" id="KW-1003">Cell membrane</keyword>
<dbReference type="GO" id="GO:0015628">
    <property type="term" value="P:protein secretion by the type II secretion system"/>
    <property type="evidence" value="ECO:0007669"/>
    <property type="project" value="InterPro"/>
</dbReference>
<evidence type="ECO:0000256" key="3">
    <source>
        <dbReference type="ARBA" id="ARBA00022448"/>
    </source>
</evidence>
<dbReference type="Pfam" id="PF04612">
    <property type="entry name" value="T2SSM"/>
    <property type="match status" value="1"/>
</dbReference>
<protein>
    <recommendedName>
        <fullName evidence="10">Type II secretion system protein M</fullName>
        <shortName evidence="10">T2SS protein M</shortName>
    </recommendedName>
    <alternativeName>
        <fullName evidence="10">General secretion pathway protein M</fullName>
    </alternativeName>
</protein>
<keyword evidence="13" id="KW-1185">Reference proteome</keyword>
<dbReference type="GO" id="GO:0015627">
    <property type="term" value="C:type II protein secretion system complex"/>
    <property type="evidence" value="ECO:0007669"/>
    <property type="project" value="InterPro"/>
</dbReference>
<dbReference type="AlphaFoldDB" id="A0A369CDN5"/>